<keyword evidence="1" id="KW-0812">Transmembrane</keyword>
<dbReference type="RefSeq" id="WP_281378802.1">
    <property type="nucleotide sequence ID" value="NZ_JACHXK010000009.1"/>
</dbReference>
<keyword evidence="1" id="KW-0472">Membrane</keyword>
<dbReference type="AlphaFoldDB" id="A0A7W5B003"/>
<comment type="caution">
    <text evidence="2">The sequence shown here is derived from an EMBL/GenBank/DDBJ whole genome shotgun (WGS) entry which is preliminary data.</text>
</comment>
<proteinExistence type="predicted"/>
<feature type="transmembrane region" description="Helical" evidence="1">
    <location>
        <begin position="12"/>
        <end position="36"/>
    </location>
</feature>
<keyword evidence="1" id="KW-1133">Transmembrane helix</keyword>
<evidence type="ECO:0000313" key="2">
    <source>
        <dbReference type="EMBL" id="MBB3111907.1"/>
    </source>
</evidence>
<gene>
    <name evidence="2" type="ORF">FHS18_003975</name>
</gene>
<dbReference type="EMBL" id="JACHXK010000009">
    <property type="protein sequence ID" value="MBB3111907.1"/>
    <property type="molecule type" value="Genomic_DNA"/>
</dbReference>
<accession>A0A7W5B003</accession>
<organism evidence="2 3">
    <name type="scientific">Paenibacillus phyllosphaerae</name>
    <dbReference type="NCBI Taxonomy" id="274593"/>
    <lineage>
        <taxon>Bacteria</taxon>
        <taxon>Bacillati</taxon>
        <taxon>Bacillota</taxon>
        <taxon>Bacilli</taxon>
        <taxon>Bacillales</taxon>
        <taxon>Paenibacillaceae</taxon>
        <taxon>Paenibacillus</taxon>
    </lineage>
</organism>
<evidence type="ECO:0000313" key="3">
    <source>
        <dbReference type="Proteomes" id="UP000570361"/>
    </source>
</evidence>
<name>A0A7W5B003_9BACL</name>
<keyword evidence="3" id="KW-1185">Reference proteome</keyword>
<dbReference type="Proteomes" id="UP000570361">
    <property type="component" value="Unassembled WGS sequence"/>
</dbReference>
<evidence type="ECO:0000256" key="1">
    <source>
        <dbReference type="SAM" id="Phobius"/>
    </source>
</evidence>
<reference evidence="2 3" key="1">
    <citation type="submission" date="2020-08" db="EMBL/GenBank/DDBJ databases">
        <title>Genomic Encyclopedia of Type Strains, Phase III (KMG-III): the genomes of soil and plant-associated and newly described type strains.</title>
        <authorList>
            <person name="Whitman W."/>
        </authorList>
    </citation>
    <scope>NUCLEOTIDE SEQUENCE [LARGE SCALE GENOMIC DNA]</scope>
    <source>
        <strain evidence="2 3">CECT 5862</strain>
    </source>
</reference>
<protein>
    <submittedName>
        <fullName evidence="2">Uncharacterized protein</fullName>
    </submittedName>
</protein>
<sequence length="41" mass="4620">MKKWIIRIALTLLLAALGTYGLLCIAELLFVSLLWLDELTS</sequence>